<feature type="domain" description="DUF4350" evidence="2">
    <location>
        <begin position="40"/>
        <end position="219"/>
    </location>
</feature>
<dbReference type="InterPro" id="IPR025646">
    <property type="entry name" value="DUF4350"/>
</dbReference>
<dbReference type="Pfam" id="PF14258">
    <property type="entry name" value="DUF4350"/>
    <property type="match status" value="1"/>
</dbReference>
<dbReference type="RefSeq" id="WP_114006297.1">
    <property type="nucleotide sequence ID" value="NZ_QGDC01000010.1"/>
</dbReference>
<gene>
    <name evidence="3" type="ORF">DJ568_15930</name>
</gene>
<keyword evidence="1" id="KW-0472">Membrane</keyword>
<evidence type="ECO:0000256" key="1">
    <source>
        <dbReference type="SAM" id="Phobius"/>
    </source>
</evidence>
<sequence length="391" mass="45151">MKDLKIYLIAGAILLTAYVVMQYNQPKETDWNVSYINTKKSPFGTFVIYNHIKDLFPDARVTPRRQSVHNVLVDTEYKNAAYIIICNRIQTSEEDQQQLERFIKAGNDAFIAAEDFGTLFRDRLNIKANDLYGEYNKPEYISFVNPALNPDRQYFVDKGAINNYFSELDTANTVVLGVNNNGLANFIKYKIGKGSLYLSANPKMFANYGLLKPLSAQYAPAALSYLNPKQILWDEYYSQGSANEASPMRVFFNNPALRHAYYTALFSLIVYVLYNLKRRQRPIPVIEPLQNSTLDFVRVVGQVYYESHDNQNIAHKKILYFLTFLREQFSLQTNKLDDDFTNALAQKAGIEQADARELVDYMNYIAHQQRVSDYELMQLNKLIENFYTISA</sequence>
<accession>A0A367GJS3</accession>
<keyword evidence="1" id="KW-0812">Transmembrane</keyword>
<proteinExistence type="predicted"/>
<evidence type="ECO:0000313" key="3">
    <source>
        <dbReference type="EMBL" id="RCH53727.1"/>
    </source>
</evidence>
<reference evidence="3 4" key="1">
    <citation type="submission" date="2018-05" db="EMBL/GenBank/DDBJ databases">
        <title>Mucilaginibacter hurinus sp. nov., isolated from briquette warehouse soil.</title>
        <authorList>
            <person name="Choi L."/>
        </authorList>
    </citation>
    <scope>NUCLEOTIDE SEQUENCE [LARGE SCALE GENOMIC DNA]</scope>
    <source>
        <strain evidence="3 4">ZR32</strain>
    </source>
</reference>
<keyword evidence="4" id="KW-1185">Reference proteome</keyword>
<comment type="caution">
    <text evidence="3">The sequence shown here is derived from an EMBL/GenBank/DDBJ whole genome shotgun (WGS) entry which is preliminary data.</text>
</comment>
<dbReference type="Proteomes" id="UP000253209">
    <property type="component" value="Unassembled WGS sequence"/>
</dbReference>
<dbReference type="EMBL" id="QGDC01000010">
    <property type="protein sequence ID" value="RCH53727.1"/>
    <property type="molecule type" value="Genomic_DNA"/>
</dbReference>
<evidence type="ECO:0000313" key="4">
    <source>
        <dbReference type="Proteomes" id="UP000253209"/>
    </source>
</evidence>
<keyword evidence="1" id="KW-1133">Transmembrane helix</keyword>
<dbReference type="OrthoDB" id="1111222at2"/>
<organism evidence="3 4">
    <name type="scientific">Mucilaginibacter hurinus</name>
    <dbReference type="NCBI Taxonomy" id="2201324"/>
    <lineage>
        <taxon>Bacteria</taxon>
        <taxon>Pseudomonadati</taxon>
        <taxon>Bacteroidota</taxon>
        <taxon>Sphingobacteriia</taxon>
        <taxon>Sphingobacteriales</taxon>
        <taxon>Sphingobacteriaceae</taxon>
        <taxon>Mucilaginibacter</taxon>
    </lineage>
</organism>
<protein>
    <submittedName>
        <fullName evidence="3">DUF4350 domain-containing protein</fullName>
    </submittedName>
</protein>
<evidence type="ECO:0000259" key="2">
    <source>
        <dbReference type="Pfam" id="PF14258"/>
    </source>
</evidence>
<feature type="transmembrane region" description="Helical" evidence="1">
    <location>
        <begin position="259"/>
        <end position="276"/>
    </location>
</feature>
<name>A0A367GJS3_9SPHI</name>
<dbReference type="AlphaFoldDB" id="A0A367GJS3"/>